<dbReference type="InterPro" id="IPR009412">
    <property type="entry name" value="DUF1062"/>
</dbReference>
<dbReference type="RefSeq" id="WP_355668137.1">
    <property type="nucleotide sequence ID" value="NZ_JBEXRX010000210.1"/>
</dbReference>
<feature type="compositionally biased region" description="Basic and acidic residues" evidence="1">
    <location>
        <begin position="153"/>
        <end position="162"/>
    </location>
</feature>
<name>A0ABV2VV14_9ACTN</name>
<evidence type="ECO:0000313" key="3">
    <source>
        <dbReference type="Proteomes" id="UP001550348"/>
    </source>
</evidence>
<keyword evidence="3" id="KW-1185">Reference proteome</keyword>
<feature type="region of interest" description="Disordered" evidence="1">
    <location>
        <begin position="143"/>
        <end position="162"/>
    </location>
</feature>
<dbReference type="Proteomes" id="UP001550348">
    <property type="component" value="Unassembled WGS sequence"/>
</dbReference>
<reference evidence="2 3" key="1">
    <citation type="submission" date="2024-06" db="EMBL/GenBank/DDBJ databases">
        <title>The Natural Products Discovery Center: Release of the First 8490 Sequenced Strains for Exploring Actinobacteria Biosynthetic Diversity.</title>
        <authorList>
            <person name="Kalkreuter E."/>
            <person name="Kautsar S.A."/>
            <person name="Yang D."/>
            <person name="Bader C.D."/>
            <person name="Teijaro C.N."/>
            <person name="Fluegel L."/>
            <person name="Davis C.M."/>
            <person name="Simpson J.R."/>
            <person name="Lauterbach L."/>
            <person name="Steele A.D."/>
            <person name="Gui C."/>
            <person name="Meng S."/>
            <person name="Li G."/>
            <person name="Viehrig K."/>
            <person name="Ye F."/>
            <person name="Su P."/>
            <person name="Kiefer A.F."/>
            <person name="Nichols A."/>
            <person name="Cepeda A.J."/>
            <person name="Yan W."/>
            <person name="Fan B."/>
            <person name="Jiang Y."/>
            <person name="Adhikari A."/>
            <person name="Zheng C.-J."/>
            <person name="Schuster L."/>
            <person name="Cowan T.M."/>
            <person name="Smanski M.J."/>
            <person name="Chevrette M.G."/>
            <person name="De Carvalho L.P.S."/>
            <person name="Shen B."/>
        </authorList>
    </citation>
    <scope>NUCLEOTIDE SEQUENCE [LARGE SCALE GENOMIC DNA]</scope>
    <source>
        <strain evidence="2 3">NPDC006286</strain>
    </source>
</reference>
<dbReference type="EMBL" id="JBEXRX010000210">
    <property type="protein sequence ID" value="MEU0156635.1"/>
    <property type="molecule type" value="Genomic_DNA"/>
</dbReference>
<evidence type="ECO:0000313" key="2">
    <source>
        <dbReference type="EMBL" id="MEU0156635.1"/>
    </source>
</evidence>
<gene>
    <name evidence="2" type="ORF">ABZ071_33105</name>
</gene>
<dbReference type="Pfam" id="PF06353">
    <property type="entry name" value="DUF1062"/>
    <property type="match status" value="1"/>
</dbReference>
<comment type="caution">
    <text evidence="2">The sequence shown here is derived from an EMBL/GenBank/DDBJ whole genome shotgun (WGS) entry which is preliminary data.</text>
</comment>
<proteinExistence type="predicted"/>
<sequence>MSTRPHILLSRTLRRTRLPLLAFRVHYHSGRGNPVDGKFRVSASGALPDIWLLVACVPCDHTSKITDRVPVRYVEPILLRGYSGNSSSLVARALLDPLIARRNRFALEWDSCWEVFAPSPPECPWPVQLSVIFDDPVPLRPERLIPEGAGHQPRGDRSPRQDRYLAEPRNSQGLLLRPATSRRCGPELGREARWPRPGLHHAAVRARSLMTGRDLTSGLARYRRRR</sequence>
<protein>
    <submittedName>
        <fullName evidence="2">DUF1062 domain-containing protein</fullName>
    </submittedName>
</protein>
<organism evidence="2 3">
    <name type="scientific">Micromonospora fulviviridis</name>
    <dbReference type="NCBI Taxonomy" id="47860"/>
    <lineage>
        <taxon>Bacteria</taxon>
        <taxon>Bacillati</taxon>
        <taxon>Actinomycetota</taxon>
        <taxon>Actinomycetes</taxon>
        <taxon>Micromonosporales</taxon>
        <taxon>Micromonosporaceae</taxon>
        <taxon>Micromonospora</taxon>
    </lineage>
</organism>
<evidence type="ECO:0000256" key="1">
    <source>
        <dbReference type="SAM" id="MobiDB-lite"/>
    </source>
</evidence>
<accession>A0ABV2VV14</accession>